<dbReference type="Proteomes" id="UP000199058">
    <property type="component" value="Unassembled WGS sequence"/>
</dbReference>
<sequence>MLKHFLFVFISLLFSGSLLATSIPDSFIKLEPGKTYQGQLSENEVVRFYFELEQQSNILLESRTPNRSNTVYPDATLFNLQGRTLTRDWSSGQGRNFKIERKLDPGVYVLRVEDGRGCGSLHGCPEIIKDFSLILEVTEVSPF</sequence>
<dbReference type="STRING" id="1122252.SAMN05660443_2618"/>
<dbReference type="RefSeq" id="WP_091964547.1">
    <property type="nucleotide sequence ID" value="NZ_FOLH01000005.1"/>
</dbReference>
<keyword evidence="3" id="KW-1185">Reference proteome</keyword>
<name>A0A1I1J0Y7_9GAMM</name>
<feature type="chain" id="PRO_5011435306" evidence="1">
    <location>
        <begin position="21"/>
        <end position="143"/>
    </location>
</feature>
<evidence type="ECO:0000256" key="1">
    <source>
        <dbReference type="SAM" id="SignalP"/>
    </source>
</evidence>
<evidence type="ECO:0000313" key="2">
    <source>
        <dbReference type="EMBL" id="SFC42249.1"/>
    </source>
</evidence>
<protein>
    <submittedName>
        <fullName evidence="2">Por secretion system C-terminal sorting domain-containing protein</fullName>
    </submittedName>
</protein>
<reference evidence="2 3" key="1">
    <citation type="submission" date="2016-10" db="EMBL/GenBank/DDBJ databases">
        <authorList>
            <person name="de Groot N.N."/>
        </authorList>
    </citation>
    <scope>NUCLEOTIDE SEQUENCE [LARGE SCALE GENOMIC DNA]</scope>
    <source>
        <strain evidence="2 3">DSM 18438</strain>
    </source>
</reference>
<organism evidence="2 3">
    <name type="scientific">Marinospirillum celere</name>
    <dbReference type="NCBI Taxonomy" id="1122252"/>
    <lineage>
        <taxon>Bacteria</taxon>
        <taxon>Pseudomonadati</taxon>
        <taxon>Pseudomonadota</taxon>
        <taxon>Gammaproteobacteria</taxon>
        <taxon>Oceanospirillales</taxon>
        <taxon>Oceanospirillaceae</taxon>
        <taxon>Marinospirillum</taxon>
    </lineage>
</organism>
<dbReference type="EMBL" id="FOLH01000005">
    <property type="protein sequence ID" value="SFC42249.1"/>
    <property type="molecule type" value="Genomic_DNA"/>
</dbReference>
<feature type="signal peptide" evidence="1">
    <location>
        <begin position="1"/>
        <end position="20"/>
    </location>
</feature>
<keyword evidence="1" id="KW-0732">Signal</keyword>
<dbReference type="OrthoDB" id="7059761at2"/>
<evidence type="ECO:0000313" key="3">
    <source>
        <dbReference type="Proteomes" id="UP000199058"/>
    </source>
</evidence>
<accession>A0A1I1J0Y7</accession>
<dbReference type="AlphaFoldDB" id="A0A1I1J0Y7"/>
<gene>
    <name evidence="2" type="ORF">SAMN05660443_2618</name>
</gene>
<dbReference type="Gene3D" id="2.60.120.380">
    <property type="match status" value="1"/>
</dbReference>
<proteinExistence type="predicted"/>